<organism evidence="16 17">
    <name type="scientific">Mytilus edulis</name>
    <name type="common">Blue mussel</name>
    <dbReference type="NCBI Taxonomy" id="6550"/>
    <lineage>
        <taxon>Eukaryota</taxon>
        <taxon>Metazoa</taxon>
        <taxon>Spiralia</taxon>
        <taxon>Lophotrochozoa</taxon>
        <taxon>Mollusca</taxon>
        <taxon>Bivalvia</taxon>
        <taxon>Autobranchia</taxon>
        <taxon>Pteriomorphia</taxon>
        <taxon>Mytilida</taxon>
        <taxon>Mytiloidea</taxon>
        <taxon>Mytilidae</taxon>
        <taxon>Mytilinae</taxon>
        <taxon>Mytilus</taxon>
    </lineage>
</organism>
<feature type="domain" description="Fibrinogen C-terminal" evidence="15">
    <location>
        <begin position="651"/>
        <end position="785"/>
    </location>
</feature>
<dbReference type="SMART" id="SM00186">
    <property type="entry name" value="FBG"/>
    <property type="match status" value="1"/>
</dbReference>
<dbReference type="Gene3D" id="2.120.10.30">
    <property type="entry name" value="TolB, C-terminal domain"/>
    <property type="match status" value="1"/>
</dbReference>
<dbReference type="Gene3D" id="3.90.215.10">
    <property type="entry name" value="Gamma Fibrinogen, chain A, domain 1"/>
    <property type="match status" value="1"/>
</dbReference>
<feature type="disulfide bond" evidence="12">
    <location>
        <begin position="179"/>
        <end position="197"/>
    </location>
</feature>
<dbReference type="PRINTS" id="PR00261">
    <property type="entry name" value="LDLRECEPTOR"/>
</dbReference>
<evidence type="ECO:0000259" key="15">
    <source>
        <dbReference type="PROSITE" id="PS51406"/>
    </source>
</evidence>
<feature type="disulfide bond" evidence="12">
    <location>
        <begin position="81"/>
        <end position="99"/>
    </location>
</feature>
<keyword evidence="4" id="KW-0812">Transmembrane</keyword>
<evidence type="ECO:0000256" key="10">
    <source>
        <dbReference type="ARBA" id="ARBA00023170"/>
    </source>
</evidence>
<dbReference type="SMART" id="SM00135">
    <property type="entry name" value="LY"/>
    <property type="match status" value="5"/>
</dbReference>
<feature type="repeat" description="LDL-receptor class B" evidence="13">
    <location>
        <begin position="423"/>
        <end position="467"/>
    </location>
</feature>
<evidence type="ECO:0000256" key="7">
    <source>
        <dbReference type="ARBA" id="ARBA00022989"/>
    </source>
</evidence>
<dbReference type="PANTHER" id="PTHR22722">
    <property type="entry name" value="LOW-DENSITY LIPOPROTEIN RECEPTOR-RELATED PROTEIN 2-RELATED"/>
    <property type="match status" value="1"/>
</dbReference>
<feature type="chain" id="PRO_5035930073" evidence="14">
    <location>
        <begin position="21"/>
        <end position="785"/>
    </location>
</feature>
<keyword evidence="7" id="KW-1133">Transmembrane helix</keyword>
<gene>
    <name evidence="16" type="ORF">MEDL_14493</name>
</gene>
<evidence type="ECO:0000256" key="2">
    <source>
        <dbReference type="ARBA" id="ARBA00022536"/>
    </source>
</evidence>
<dbReference type="GO" id="GO:0005886">
    <property type="term" value="C:plasma membrane"/>
    <property type="evidence" value="ECO:0007669"/>
    <property type="project" value="TreeGrafter"/>
</dbReference>
<feature type="repeat" description="LDL-receptor class B" evidence="13">
    <location>
        <begin position="291"/>
        <end position="336"/>
    </location>
</feature>
<evidence type="ECO:0000256" key="4">
    <source>
        <dbReference type="ARBA" id="ARBA00022692"/>
    </source>
</evidence>
<dbReference type="AlphaFoldDB" id="A0A8S3QY38"/>
<keyword evidence="2" id="KW-0245">EGF-like domain</keyword>
<dbReference type="PROSITE" id="PS51120">
    <property type="entry name" value="LDLRB"/>
    <property type="match status" value="4"/>
</dbReference>
<dbReference type="PROSITE" id="PS50068">
    <property type="entry name" value="LDLRA_2"/>
    <property type="match status" value="4"/>
</dbReference>
<feature type="disulfide bond" evidence="12">
    <location>
        <begin position="172"/>
        <end position="184"/>
    </location>
</feature>
<dbReference type="SMART" id="SM00181">
    <property type="entry name" value="EGF"/>
    <property type="match status" value="3"/>
</dbReference>
<dbReference type="Gene3D" id="4.10.400.10">
    <property type="entry name" value="Low-density Lipoprotein Receptor"/>
    <property type="match status" value="4"/>
</dbReference>
<dbReference type="Pfam" id="PF00058">
    <property type="entry name" value="Ldl_recept_b"/>
    <property type="match status" value="4"/>
</dbReference>
<comment type="caution">
    <text evidence="16">The sequence shown here is derived from an EMBL/GenBank/DDBJ whole genome shotgun (WGS) entry which is preliminary data.</text>
</comment>
<dbReference type="InterPro" id="IPR014716">
    <property type="entry name" value="Fibrinogen_a/b/g_C_1"/>
</dbReference>
<dbReference type="InterPro" id="IPR051221">
    <property type="entry name" value="LDLR-related"/>
</dbReference>
<evidence type="ECO:0000256" key="9">
    <source>
        <dbReference type="ARBA" id="ARBA00023157"/>
    </source>
</evidence>
<dbReference type="SUPFAM" id="SSF57196">
    <property type="entry name" value="EGF/Laminin"/>
    <property type="match status" value="1"/>
</dbReference>
<feature type="repeat" description="LDL-receptor class B" evidence="13">
    <location>
        <begin position="380"/>
        <end position="422"/>
    </location>
</feature>
<feature type="disulfide bond" evidence="12">
    <location>
        <begin position="191"/>
        <end position="206"/>
    </location>
</feature>
<evidence type="ECO:0000256" key="14">
    <source>
        <dbReference type="SAM" id="SignalP"/>
    </source>
</evidence>
<keyword evidence="3" id="KW-0254">Endocytosis</keyword>
<keyword evidence="11" id="KW-0325">Glycoprotein</keyword>
<dbReference type="InterPro" id="IPR036055">
    <property type="entry name" value="LDL_receptor-like_sf"/>
</dbReference>
<comment type="subcellular location">
    <subcellularLocation>
        <location evidence="1">Membrane</location>
        <topology evidence="1">Single-pass membrane protein</topology>
    </subcellularLocation>
</comment>
<dbReference type="PROSITE" id="PS51406">
    <property type="entry name" value="FIBRINOGEN_C_2"/>
    <property type="match status" value="1"/>
</dbReference>
<dbReference type="Pfam" id="PF00147">
    <property type="entry name" value="Fibrinogen_C"/>
    <property type="match status" value="1"/>
</dbReference>
<dbReference type="SMART" id="SM00192">
    <property type="entry name" value="LDLa"/>
    <property type="match status" value="4"/>
</dbReference>
<keyword evidence="5 14" id="KW-0732">Signal</keyword>
<evidence type="ECO:0000256" key="5">
    <source>
        <dbReference type="ARBA" id="ARBA00022729"/>
    </source>
</evidence>
<dbReference type="OrthoDB" id="10046193at2759"/>
<evidence type="ECO:0000256" key="12">
    <source>
        <dbReference type="PROSITE-ProRule" id="PRU00124"/>
    </source>
</evidence>
<evidence type="ECO:0000256" key="1">
    <source>
        <dbReference type="ARBA" id="ARBA00004167"/>
    </source>
</evidence>
<dbReference type="Pfam" id="PF00057">
    <property type="entry name" value="Ldl_recept_a"/>
    <property type="match status" value="5"/>
</dbReference>
<dbReference type="Gene3D" id="4.10.1220.10">
    <property type="entry name" value="EGF-type module"/>
    <property type="match status" value="1"/>
</dbReference>
<dbReference type="InterPro" id="IPR002181">
    <property type="entry name" value="Fibrinogen_a/b/g_C_dom"/>
</dbReference>
<dbReference type="GO" id="GO:0006897">
    <property type="term" value="P:endocytosis"/>
    <property type="evidence" value="ECO:0007669"/>
    <property type="project" value="UniProtKB-KW"/>
</dbReference>
<evidence type="ECO:0000256" key="8">
    <source>
        <dbReference type="ARBA" id="ARBA00023136"/>
    </source>
</evidence>
<dbReference type="CDD" id="cd00112">
    <property type="entry name" value="LDLa"/>
    <property type="match status" value="4"/>
</dbReference>
<dbReference type="Proteomes" id="UP000683360">
    <property type="component" value="Unassembled WGS sequence"/>
</dbReference>
<accession>A0A8S3QY38</accession>
<dbReference type="InterPro" id="IPR000742">
    <property type="entry name" value="EGF"/>
</dbReference>
<keyword evidence="8" id="KW-0472">Membrane</keyword>
<feature type="disulfide bond" evidence="12">
    <location>
        <begin position="153"/>
        <end position="168"/>
    </location>
</feature>
<feature type="disulfide bond" evidence="12">
    <location>
        <begin position="74"/>
        <end position="86"/>
    </location>
</feature>
<evidence type="ECO:0000256" key="11">
    <source>
        <dbReference type="ARBA" id="ARBA00023180"/>
    </source>
</evidence>
<dbReference type="InterPro" id="IPR011042">
    <property type="entry name" value="6-blade_b-propeller_TolB-like"/>
</dbReference>
<protein>
    <submittedName>
        <fullName evidence="16">LRP4</fullName>
    </submittedName>
</protein>
<dbReference type="InterPro" id="IPR036056">
    <property type="entry name" value="Fibrinogen-like_C"/>
</dbReference>
<keyword evidence="10" id="KW-0675">Receptor</keyword>
<dbReference type="PROSITE" id="PS01209">
    <property type="entry name" value="LDLRA_1"/>
    <property type="match status" value="2"/>
</dbReference>
<dbReference type="InterPro" id="IPR000033">
    <property type="entry name" value="LDLR_classB_rpt"/>
</dbReference>
<evidence type="ECO:0000256" key="13">
    <source>
        <dbReference type="PROSITE-ProRule" id="PRU00461"/>
    </source>
</evidence>
<evidence type="ECO:0000256" key="3">
    <source>
        <dbReference type="ARBA" id="ARBA00022583"/>
    </source>
</evidence>
<keyword evidence="6" id="KW-0677">Repeat</keyword>
<evidence type="ECO:0000313" key="16">
    <source>
        <dbReference type="EMBL" id="CAG2199797.1"/>
    </source>
</evidence>
<dbReference type="FunFam" id="2.120.10.30:FF:000241">
    <property type="entry name" value="Low-density lipoprotein receptor-related protein 6"/>
    <property type="match status" value="1"/>
</dbReference>
<dbReference type="SUPFAM" id="SSF56496">
    <property type="entry name" value="Fibrinogen C-terminal domain-like"/>
    <property type="match status" value="1"/>
</dbReference>
<name>A0A8S3QY38_MYTED</name>
<dbReference type="SUPFAM" id="SSF63825">
    <property type="entry name" value="YWTD domain"/>
    <property type="match status" value="1"/>
</dbReference>
<keyword evidence="9 12" id="KW-1015">Disulfide bond</keyword>
<comment type="caution">
    <text evidence="12">Lacks conserved residue(s) required for the propagation of feature annotation.</text>
</comment>
<proteinExistence type="predicted"/>
<reference evidence="16" key="1">
    <citation type="submission" date="2021-03" db="EMBL/GenBank/DDBJ databases">
        <authorList>
            <person name="Bekaert M."/>
        </authorList>
    </citation>
    <scope>NUCLEOTIDE SEQUENCE</scope>
</reference>
<feature type="repeat" description="LDL-receptor class B" evidence="13">
    <location>
        <begin position="337"/>
        <end position="379"/>
    </location>
</feature>
<dbReference type="EMBL" id="CAJPWZ010000724">
    <property type="protein sequence ID" value="CAG2199797.1"/>
    <property type="molecule type" value="Genomic_DNA"/>
</dbReference>
<sequence length="785" mass="88638">MCSTSILIVFLITVNSVSLADIISSGRDTNCPARNQFKCMKTGRCIAINWMCDGESDCGYGDQSDEQNCTVKTCLSGEFRCDSGQCILKKWKCDGERDCNDGTDEDELKCYASTCRAEQFKCTNGKCIDIKWRCDGDSDCDDHKQCILAKWRCDGDANCYDGSDEVNCTHTCGGDQFLCDNNQCIANTSKCDGLQDCEDSSDESNCSTAYPCTINNGGCDHICNENGESKDLCSCRNGYKLEEKTRCVSPRPWLLFANRNDIRKFEVGTWFQETLVDGLSSAVSVDFYKDRYVYWSEVSIQQIARSEIKNGKMIKKQVIVKEDIYTPDGIAIDWIHDHLYWTDTGLNNIQVSNLEGDKKATIIDNDLDEPRGIALDPIHGYFYMTDWGKDPKIERIGMDGSNRKIITNDVVWPNAITIDYIDSRILWIDAKLHTIMSADLDGSRIRTVLHNNEQISHPFSMAVFEDNIFWTDWAGEDIRHNVCDDIQVNCEYLCLPKPRVLSDDSTLLSYTCVCPDNKNISHNGHTCVPKDMDTTEVTTMTTTERTVTDNNNILTTQSSAESQSTSMTTLRADKKLTINSTCESTNECSGKLLCIDGICQCCKQFVWNGTICVKKKEMGKACTDSVECQDDLNCINSRCSCNRSTYWNGIRCGRKLPSECEDISSDKDGVYLVYPKGKMTSRKIFVYCIMSVNKKWTVIQKRTGGSMDFYRTWSEYSNGFGRVDKDHWLGNENIYRLSQDGTHELSIVLVDWEGNLMEANYSKFAVMSEEDNYSLSVSGYSGKCR</sequence>
<keyword evidence="17" id="KW-1185">Reference proteome</keyword>
<dbReference type="SUPFAM" id="SSF57424">
    <property type="entry name" value="LDL receptor-like module"/>
    <property type="match status" value="5"/>
</dbReference>
<evidence type="ECO:0000313" key="17">
    <source>
        <dbReference type="Proteomes" id="UP000683360"/>
    </source>
</evidence>
<evidence type="ECO:0000256" key="6">
    <source>
        <dbReference type="ARBA" id="ARBA00022737"/>
    </source>
</evidence>
<dbReference type="InterPro" id="IPR002172">
    <property type="entry name" value="LDrepeatLR_classA_rpt"/>
</dbReference>
<dbReference type="InterPro" id="IPR023415">
    <property type="entry name" value="LDLR_class-A_CS"/>
</dbReference>
<feature type="signal peptide" evidence="14">
    <location>
        <begin position="1"/>
        <end position="20"/>
    </location>
</feature>
<dbReference type="GO" id="GO:0043235">
    <property type="term" value="C:receptor complex"/>
    <property type="evidence" value="ECO:0007669"/>
    <property type="project" value="TreeGrafter"/>
</dbReference>
<dbReference type="Gene3D" id="2.10.25.10">
    <property type="entry name" value="Laminin"/>
    <property type="match status" value="2"/>
</dbReference>